<evidence type="ECO:0000313" key="1">
    <source>
        <dbReference type="EMBL" id="KAK9913664.1"/>
    </source>
</evidence>
<dbReference type="PANTHER" id="PTHR31300:SF30">
    <property type="entry name" value="EMB|CAB81597.1"/>
    <property type="match status" value="1"/>
</dbReference>
<keyword evidence="2" id="KW-1185">Reference proteome</keyword>
<comment type="caution">
    <text evidence="1">The sequence shown here is derived from an EMBL/GenBank/DDBJ whole genome shotgun (WGS) entry which is preliminary data.</text>
</comment>
<dbReference type="InterPro" id="IPR006873">
    <property type="entry name" value="DUF620"/>
</dbReference>
<dbReference type="AlphaFoldDB" id="A0AAW1W233"/>
<proteinExistence type="predicted"/>
<name>A0AAW1W233_RUBAR</name>
<protein>
    <submittedName>
        <fullName evidence="1">Uncharacterized protein</fullName>
    </submittedName>
</protein>
<dbReference type="Pfam" id="PF04788">
    <property type="entry name" value="DUF620"/>
    <property type="match status" value="1"/>
</dbReference>
<organism evidence="1 2">
    <name type="scientific">Rubus argutus</name>
    <name type="common">Southern blackberry</name>
    <dbReference type="NCBI Taxonomy" id="59490"/>
    <lineage>
        <taxon>Eukaryota</taxon>
        <taxon>Viridiplantae</taxon>
        <taxon>Streptophyta</taxon>
        <taxon>Embryophyta</taxon>
        <taxon>Tracheophyta</taxon>
        <taxon>Spermatophyta</taxon>
        <taxon>Magnoliopsida</taxon>
        <taxon>eudicotyledons</taxon>
        <taxon>Gunneridae</taxon>
        <taxon>Pentapetalae</taxon>
        <taxon>rosids</taxon>
        <taxon>fabids</taxon>
        <taxon>Rosales</taxon>
        <taxon>Rosaceae</taxon>
        <taxon>Rosoideae</taxon>
        <taxon>Rosoideae incertae sedis</taxon>
        <taxon>Rubus</taxon>
    </lineage>
</organism>
<dbReference type="PANTHER" id="PTHR31300">
    <property type="entry name" value="LIPASE"/>
    <property type="match status" value="1"/>
</dbReference>
<sequence length="342" mass="38319">MEKFRPNLEREGALDTVLEVPIPHKNTTTLWNRMKSLMTTAATVEIQSLLRVIGAPLTRAFLSLKSDDDHQPLNRNIILEQWAARARYIVKQYLAAAGRDEALNSIDSLCMTGKVKMAASNGNKLGILKSFGGGFVMWQKRPELWCLELILSDYKTSVGSDGKASLPWHHHSQACRVPPPPLEHLLLGLDPRSTANLFSNSIWIGDKSINNEDCFILKLELEPLTLKARSSSNVEIVLHTVLGYFSQRTGLLVQLEDSHHLRMTACGENSVHWQTTMESSIKDYRTIDGVNIAHGGRTCVWLRSKRWEGGTGTRILELVWTLEEVDCNCKGLSMECFLPPGD</sequence>
<evidence type="ECO:0000313" key="2">
    <source>
        <dbReference type="Proteomes" id="UP001457282"/>
    </source>
</evidence>
<reference evidence="1 2" key="1">
    <citation type="journal article" date="2023" name="G3 (Bethesda)">
        <title>A chromosome-length genome assembly and annotation of blackberry (Rubus argutus, cv. 'Hillquist').</title>
        <authorList>
            <person name="Bruna T."/>
            <person name="Aryal R."/>
            <person name="Dudchenko O."/>
            <person name="Sargent D.J."/>
            <person name="Mead D."/>
            <person name="Buti M."/>
            <person name="Cavallini A."/>
            <person name="Hytonen T."/>
            <person name="Andres J."/>
            <person name="Pham M."/>
            <person name="Weisz D."/>
            <person name="Mascagni F."/>
            <person name="Usai G."/>
            <person name="Natali L."/>
            <person name="Bassil N."/>
            <person name="Fernandez G.E."/>
            <person name="Lomsadze A."/>
            <person name="Armour M."/>
            <person name="Olukolu B."/>
            <person name="Poorten T."/>
            <person name="Britton C."/>
            <person name="Davik J."/>
            <person name="Ashrafi H."/>
            <person name="Aiden E.L."/>
            <person name="Borodovsky M."/>
            <person name="Worthington M."/>
        </authorList>
    </citation>
    <scope>NUCLEOTIDE SEQUENCE [LARGE SCALE GENOMIC DNA]</scope>
    <source>
        <strain evidence="1">PI 553951</strain>
    </source>
</reference>
<accession>A0AAW1W233</accession>
<dbReference type="Proteomes" id="UP001457282">
    <property type="component" value="Unassembled WGS sequence"/>
</dbReference>
<gene>
    <name evidence="1" type="ORF">M0R45_037474</name>
</gene>
<dbReference type="EMBL" id="JBEDUW010000007">
    <property type="protein sequence ID" value="KAK9913664.1"/>
    <property type="molecule type" value="Genomic_DNA"/>
</dbReference>